<gene>
    <name evidence="2" type="ORF">E2C01_069966</name>
</gene>
<feature type="region of interest" description="Disordered" evidence="1">
    <location>
        <begin position="42"/>
        <end position="80"/>
    </location>
</feature>
<evidence type="ECO:0000313" key="2">
    <source>
        <dbReference type="EMBL" id="MPC75575.1"/>
    </source>
</evidence>
<accession>A0A5B7I0C7</accession>
<protein>
    <submittedName>
        <fullName evidence="2">Uncharacterized protein</fullName>
    </submittedName>
</protein>
<evidence type="ECO:0000256" key="1">
    <source>
        <dbReference type="SAM" id="MobiDB-lite"/>
    </source>
</evidence>
<keyword evidence="3" id="KW-1185">Reference proteome</keyword>
<feature type="compositionally biased region" description="Low complexity" evidence="1">
    <location>
        <begin position="42"/>
        <end position="69"/>
    </location>
</feature>
<sequence>MQENVILMAVAAQATTSEGGMGTPGSLCLQPQVWTFDYQSRTPSSICTSSASTASTGSSTSSSGTTLSTEECVNGSGAPTYQPAAELSGAQFEIASGTQFENVVGPNRV</sequence>
<proteinExistence type="predicted"/>
<dbReference type="AlphaFoldDB" id="A0A5B7I0C7"/>
<organism evidence="2 3">
    <name type="scientific">Portunus trituberculatus</name>
    <name type="common">Swimming crab</name>
    <name type="synonym">Neptunus trituberculatus</name>
    <dbReference type="NCBI Taxonomy" id="210409"/>
    <lineage>
        <taxon>Eukaryota</taxon>
        <taxon>Metazoa</taxon>
        <taxon>Ecdysozoa</taxon>
        <taxon>Arthropoda</taxon>
        <taxon>Crustacea</taxon>
        <taxon>Multicrustacea</taxon>
        <taxon>Malacostraca</taxon>
        <taxon>Eumalacostraca</taxon>
        <taxon>Eucarida</taxon>
        <taxon>Decapoda</taxon>
        <taxon>Pleocyemata</taxon>
        <taxon>Brachyura</taxon>
        <taxon>Eubrachyura</taxon>
        <taxon>Portunoidea</taxon>
        <taxon>Portunidae</taxon>
        <taxon>Portuninae</taxon>
        <taxon>Portunus</taxon>
    </lineage>
</organism>
<dbReference type="EMBL" id="VSRR010041435">
    <property type="protein sequence ID" value="MPC75575.1"/>
    <property type="molecule type" value="Genomic_DNA"/>
</dbReference>
<evidence type="ECO:0000313" key="3">
    <source>
        <dbReference type="Proteomes" id="UP000324222"/>
    </source>
</evidence>
<reference evidence="2 3" key="1">
    <citation type="submission" date="2019-05" db="EMBL/GenBank/DDBJ databases">
        <title>Another draft genome of Portunus trituberculatus and its Hox gene families provides insights of decapod evolution.</title>
        <authorList>
            <person name="Jeong J.-H."/>
            <person name="Song I."/>
            <person name="Kim S."/>
            <person name="Choi T."/>
            <person name="Kim D."/>
            <person name="Ryu S."/>
            <person name="Kim W."/>
        </authorList>
    </citation>
    <scope>NUCLEOTIDE SEQUENCE [LARGE SCALE GENOMIC DNA]</scope>
    <source>
        <tissue evidence="2">Muscle</tissue>
    </source>
</reference>
<name>A0A5B7I0C7_PORTR</name>
<dbReference type="Proteomes" id="UP000324222">
    <property type="component" value="Unassembled WGS sequence"/>
</dbReference>
<comment type="caution">
    <text evidence="2">The sequence shown here is derived from an EMBL/GenBank/DDBJ whole genome shotgun (WGS) entry which is preliminary data.</text>
</comment>